<evidence type="ECO:0000256" key="5">
    <source>
        <dbReference type="ARBA" id="ARBA00023136"/>
    </source>
</evidence>
<evidence type="ECO:0000256" key="4">
    <source>
        <dbReference type="ARBA" id="ARBA00022989"/>
    </source>
</evidence>
<evidence type="ECO:0000313" key="9">
    <source>
        <dbReference type="Proteomes" id="UP001497482"/>
    </source>
</evidence>
<proteinExistence type="inferred from homology"/>
<dbReference type="PANTHER" id="PTHR31258">
    <property type="entry name" value="KERATINOCYTE-ASSOCIATED PROTEIN 3"/>
    <property type="match status" value="1"/>
</dbReference>
<comment type="similarity">
    <text evidence="2">Belongs to the TMEM54 family.</text>
</comment>
<evidence type="ECO:0000256" key="1">
    <source>
        <dbReference type="ARBA" id="ARBA00004141"/>
    </source>
</evidence>
<evidence type="ECO:0000313" key="8">
    <source>
        <dbReference type="EMBL" id="CAL1584371.1"/>
    </source>
</evidence>
<dbReference type="InterPro" id="IPR020977">
    <property type="entry name" value="Beta-casein-like"/>
</dbReference>
<keyword evidence="5 7" id="KW-0472">Membrane</keyword>
<feature type="compositionally biased region" description="Low complexity" evidence="6">
    <location>
        <begin position="303"/>
        <end position="328"/>
    </location>
</feature>
<accession>A0AAV2K380</accession>
<dbReference type="Proteomes" id="UP001497482">
    <property type="component" value="Chromosome 16"/>
</dbReference>
<keyword evidence="4 7" id="KW-1133">Transmembrane helix</keyword>
<evidence type="ECO:0008006" key="10">
    <source>
        <dbReference type="Google" id="ProtNLM"/>
    </source>
</evidence>
<gene>
    <name evidence="8" type="ORF">KC01_LOCUS14726</name>
</gene>
<evidence type="ECO:0000256" key="2">
    <source>
        <dbReference type="ARBA" id="ARBA00011030"/>
    </source>
</evidence>
<keyword evidence="3 7" id="KW-0812">Transmembrane</keyword>
<dbReference type="AlphaFoldDB" id="A0AAV2K380"/>
<name>A0AAV2K380_KNICA</name>
<comment type="subcellular location">
    <subcellularLocation>
        <location evidence="1">Membrane</location>
        <topology evidence="1">Multi-pass membrane protein</topology>
    </subcellularLocation>
</comment>
<dbReference type="GO" id="GO:0016020">
    <property type="term" value="C:membrane"/>
    <property type="evidence" value="ECO:0007669"/>
    <property type="project" value="UniProtKB-SubCell"/>
</dbReference>
<feature type="transmembrane region" description="Helical" evidence="7">
    <location>
        <begin position="139"/>
        <end position="166"/>
    </location>
</feature>
<sequence>MPGQGLCCGSLEQPKPLMKMGLTVILIGHVNFMLAALVQGVVLRHINFQKHHRTLEYAISTVVTLTAGLLGILVGILTIVLAKNRKSRCLCCGSLEQPKPLMKMGLTVILIGHVNFMLAALVQGVVLRHINFQKHHRTLEYAISTVVTLTAGLLGILVGILTIVLAKNRKSRCLTWTVFVLSLTAAILAGISALGLFIAVVMAIKQNGRILLSHCRFPDAIGYSSITNECPFDPTRIYSTTLILWVPLIVTSVVQMVFTSRCFGVCLFFLGLPCCCCCRRSSKTLGRSINAVTPLAPEPALRPLPQISTSLPSSRLPSQRRSTSTTSPPLEPAPLGRISQTPSHRSAPGLVLYTESPVRLSSNRSHSSEPDGTSRPRRDGSKAQSRSLPPPRYAPRPQPYSSAGSSERPLSSLVKAQDRTQLPAPSPRTRQRPEEHQLLGRPRQPLQRGAMERTSFWI</sequence>
<evidence type="ECO:0000256" key="3">
    <source>
        <dbReference type="ARBA" id="ARBA00022692"/>
    </source>
</evidence>
<feature type="transmembrane region" description="Helical" evidence="7">
    <location>
        <begin position="178"/>
        <end position="204"/>
    </location>
</feature>
<evidence type="ECO:0000256" key="7">
    <source>
        <dbReference type="SAM" id="Phobius"/>
    </source>
</evidence>
<feature type="transmembrane region" description="Helical" evidence="7">
    <location>
        <begin position="20"/>
        <end position="43"/>
    </location>
</feature>
<evidence type="ECO:0000256" key="6">
    <source>
        <dbReference type="SAM" id="MobiDB-lite"/>
    </source>
</evidence>
<dbReference type="EMBL" id="OZ035838">
    <property type="protein sequence ID" value="CAL1584371.1"/>
    <property type="molecule type" value="Genomic_DNA"/>
</dbReference>
<keyword evidence="9" id="KW-1185">Reference proteome</keyword>
<reference evidence="8 9" key="1">
    <citation type="submission" date="2024-04" db="EMBL/GenBank/DDBJ databases">
        <authorList>
            <person name="Waldvogel A.-M."/>
            <person name="Schoenle A."/>
        </authorList>
    </citation>
    <scope>NUCLEOTIDE SEQUENCE [LARGE SCALE GENOMIC DNA]</scope>
</reference>
<protein>
    <recommendedName>
        <fullName evidence="10">Transmembrane protein 54</fullName>
    </recommendedName>
</protein>
<dbReference type="PANTHER" id="PTHR31258:SF5">
    <property type="entry name" value="TMEM54 PROTEIN-RELATED"/>
    <property type="match status" value="1"/>
</dbReference>
<dbReference type="Pfam" id="PF12304">
    <property type="entry name" value="BCLP"/>
    <property type="match status" value="2"/>
</dbReference>
<feature type="compositionally biased region" description="Pro residues" evidence="6">
    <location>
        <begin position="388"/>
        <end position="398"/>
    </location>
</feature>
<feature type="compositionally biased region" description="Basic and acidic residues" evidence="6">
    <location>
        <begin position="366"/>
        <end position="381"/>
    </location>
</feature>
<feature type="region of interest" description="Disordered" evidence="6">
    <location>
        <begin position="301"/>
        <end position="458"/>
    </location>
</feature>
<feature type="transmembrane region" description="Helical" evidence="7">
    <location>
        <begin position="55"/>
        <end position="81"/>
    </location>
</feature>
<feature type="transmembrane region" description="Helical" evidence="7">
    <location>
        <begin position="101"/>
        <end position="127"/>
    </location>
</feature>
<organism evidence="8 9">
    <name type="scientific">Knipowitschia caucasica</name>
    <name type="common">Caucasian dwarf goby</name>
    <name type="synonym">Pomatoschistus caucasicus</name>
    <dbReference type="NCBI Taxonomy" id="637954"/>
    <lineage>
        <taxon>Eukaryota</taxon>
        <taxon>Metazoa</taxon>
        <taxon>Chordata</taxon>
        <taxon>Craniata</taxon>
        <taxon>Vertebrata</taxon>
        <taxon>Euteleostomi</taxon>
        <taxon>Actinopterygii</taxon>
        <taxon>Neopterygii</taxon>
        <taxon>Teleostei</taxon>
        <taxon>Neoteleostei</taxon>
        <taxon>Acanthomorphata</taxon>
        <taxon>Gobiaria</taxon>
        <taxon>Gobiiformes</taxon>
        <taxon>Gobioidei</taxon>
        <taxon>Gobiidae</taxon>
        <taxon>Gobiinae</taxon>
        <taxon>Knipowitschia</taxon>
    </lineage>
</organism>